<proteinExistence type="predicted"/>
<reference evidence="1" key="1">
    <citation type="journal article" date="2014" name="Front. Microbiol.">
        <title>High frequency of phylogenetically diverse reductive dehalogenase-homologous genes in deep subseafloor sedimentary metagenomes.</title>
        <authorList>
            <person name="Kawai M."/>
            <person name="Futagami T."/>
            <person name="Toyoda A."/>
            <person name="Takaki Y."/>
            <person name="Nishi S."/>
            <person name="Hori S."/>
            <person name="Arai W."/>
            <person name="Tsubouchi T."/>
            <person name="Morono Y."/>
            <person name="Uchiyama I."/>
            <person name="Ito T."/>
            <person name="Fujiyama A."/>
            <person name="Inagaki F."/>
            <person name="Takami H."/>
        </authorList>
    </citation>
    <scope>NUCLEOTIDE SEQUENCE</scope>
    <source>
        <strain evidence="1">Expedition CK06-06</strain>
    </source>
</reference>
<dbReference type="EMBL" id="BARU01037794">
    <property type="protein sequence ID" value="GAH77780.1"/>
    <property type="molecule type" value="Genomic_DNA"/>
</dbReference>
<evidence type="ECO:0000313" key="1">
    <source>
        <dbReference type="EMBL" id="GAH77780.1"/>
    </source>
</evidence>
<comment type="caution">
    <text evidence="1">The sequence shown here is derived from an EMBL/GenBank/DDBJ whole genome shotgun (WGS) entry which is preliminary data.</text>
</comment>
<sequence>MKTLNIPLEDKEYKALSKVKGNKTWRGFLLKLIEENEGGKENKNE</sequence>
<dbReference type="AlphaFoldDB" id="X1J8D6"/>
<accession>X1J8D6</accession>
<organism evidence="1">
    <name type="scientific">marine sediment metagenome</name>
    <dbReference type="NCBI Taxonomy" id="412755"/>
    <lineage>
        <taxon>unclassified sequences</taxon>
        <taxon>metagenomes</taxon>
        <taxon>ecological metagenomes</taxon>
    </lineage>
</organism>
<protein>
    <submittedName>
        <fullName evidence="1">Uncharacterized protein</fullName>
    </submittedName>
</protein>
<gene>
    <name evidence="1" type="ORF">S03H2_58829</name>
</gene>
<name>X1J8D6_9ZZZZ</name>